<dbReference type="EMBL" id="CP087164">
    <property type="protein sequence ID" value="UGS36204.1"/>
    <property type="molecule type" value="Genomic_DNA"/>
</dbReference>
<evidence type="ECO:0000259" key="3">
    <source>
        <dbReference type="PROSITE" id="PS51186"/>
    </source>
</evidence>
<evidence type="ECO:0000313" key="5">
    <source>
        <dbReference type="Proteomes" id="UP001162834"/>
    </source>
</evidence>
<dbReference type="CDD" id="cd04301">
    <property type="entry name" value="NAT_SF"/>
    <property type="match status" value="1"/>
</dbReference>
<dbReference type="PANTHER" id="PTHR43072:SF23">
    <property type="entry name" value="UPF0039 PROTEIN C11D3.02C"/>
    <property type="match status" value="1"/>
</dbReference>
<name>A0A9E6XXB3_9ACTN</name>
<organism evidence="4 5">
    <name type="scientific">Capillimicrobium parvum</name>
    <dbReference type="NCBI Taxonomy" id="2884022"/>
    <lineage>
        <taxon>Bacteria</taxon>
        <taxon>Bacillati</taxon>
        <taxon>Actinomycetota</taxon>
        <taxon>Thermoleophilia</taxon>
        <taxon>Solirubrobacterales</taxon>
        <taxon>Capillimicrobiaceae</taxon>
        <taxon>Capillimicrobium</taxon>
    </lineage>
</organism>
<dbReference type="AlphaFoldDB" id="A0A9E6XXB3"/>
<gene>
    <name evidence="4" type="primary">pat_2</name>
    <name evidence="4" type="ORF">DSM104329_02604</name>
</gene>
<dbReference type="GO" id="GO:0102971">
    <property type="term" value="F:phosphinothricin N-acetyltransferase activity"/>
    <property type="evidence" value="ECO:0007669"/>
    <property type="project" value="UniProtKB-EC"/>
</dbReference>
<dbReference type="PANTHER" id="PTHR43072">
    <property type="entry name" value="N-ACETYLTRANSFERASE"/>
    <property type="match status" value="1"/>
</dbReference>
<keyword evidence="5" id="KW-1185">Reference proteome</keyword>
<reference evidence="4" key="1">
    <citation type="journal article" date="2022" name="Int. J. Syst. Evol. Microbiol.">
        <title>Pseudomonas aegrilactucae sp. nov. and Pseudomonas morbosilactucae sp. nov., pathogens causing bacterial rot of lettuce in Japan.</title>
        <authorList>
            <person name="Sawada H."/>
            <person name="Fujikawa T."/>
            <person name="Satou M."/>
        </authorList>
    </citation>
    <scope>NUCLEOTIDE SEQUENCE</scope>
    <source>
        <strain evidence="4">0166_1</strain>
    </source>
</reference>
<evidence type="ECO:0000313" key="4">
    <source>
        <dbReference type="EMBL" id="UGS36204.1"/>
    </source>
</evidence>
<dbReference type="SUPFAM" id="SSF55729">
    <property type="entry name" value="Acyl-CoA N-acyltransferases (Nat)"/>
    <property type="match status" value="1"/>
</dbReference>
<evidence type="ECO:0000256" key="1">
    <source>
        <dbReference type="ARBA" id="ARBA00022679"/>
    </source>
</evidence>
<dbReference type="KEGG" id="sbae:DSM104329_02604"/>
<keyword evidence="2 4" id="KW-0012">Acyltransferase</keyword>
<proteinExistence type="predicted"/>
<accession>A0A9E6XXB3</accession>
<dbReference type="Pfam" id="PF00583">
    <property type="entry name" value="Acetyltransf_1"/>
    <property type="match status" value="1"/>
</dbReference>
<evidence type="ECO:0000256" key="2">
    <source>
        <dbReference type="ARBA" id="ARBA00023315"/>
    </source>
</evidence>
<dbReference type="InterPro" id="IPR016181">
    <property type="entry name" value="Acyl_CoA_acyltransferase"/>
</dbReference>
<keyword evidence="1 4" id="KW-0808">Transferase</keyword>
<sequence>MSASPVTVRPAAPGDAAAVARIYNEGIEDRVATFETRPRTPDEMEQRIAAEPMIVAARGGAVVGFASWVPYNEREAYAGIGEYTVYVARSARGGRIGTALMRRLVADAEAAGLWKLMSRILTGNDASVALAHRHGFRDVGWHLRHSRLDGEWRDVLVVELLLGDAAPS</sequence>
<dbReference type="Gene3D" id="3.40.630.30">
    <property type="match status" value="1"/>
</dbReference>
<dbReference type="RefSeq" id="WP_259315877.1">
    <property type="nucleotide sequence ID" value="NZ_CP087164.1"/>
</dbReference>
<protein>
    <submittedName>
        <fullName evidence="4">Phosphinothricin N-acetyltransferase</fullName>
        <ecNumber evidence="4">2.3.1.183</ecNumber>
    </submittedName>
</protein>
<dbReference type="Proteomes" id="UP001162834">
    <property type="component" value="Chromosome"/>
</dbReference>
<dbReference type="NCBIfam" id="NF040503">
    <property type="entry name" value="resist_ArsN1a"/>
    <property type="match status" value="1"/>
</dbReference>
<feature type="domain" description="N-acetyltransferase" evidence="3">
    <location>
        <begin position="6"/>
        <end position="159"/>
    </location>
</feature>
<dbReference type="EC" id="2.3.1.183" evidence="4"/>
<dbReference type="PROSITE" id="PS51186">
    <property type="entry name" value="GNAT"/>
    <property type="match status" value="1"/>
</dbReference>
<dbReference type="InterPro" id="IPR000182">
    <property type="entry name" value="GNAT_dom"/>
</dbReference>